<dbReference type="CDD" id="cd08249">
    <property type="entry name" value="enoyl_reductase_like"/>
    <property type="match status" value="1"/>
</dbReference>
<evidence type="ECO:0000313" key="4">
    <source>
        <dbReference type="Proteomes" id="UP001203852"/>
    </source>
</evidence>
<accession>A0AAN6IG89</accession>
<dbReference type="PANTHER" id="PTHR45348">
    <property type="entry name" value="HYPOTHETICAL OXIDOREDUCTASE (EUROFUNG)"/>
    <property type="match status" value="1"/>
</dbReference>
<sequence length="251" mass="27421">MAKGDVQMRVPDQLTYEESATLALGAITVGQGLYQKSLKLNLPTDPIRTKEHVLIYGGGTATGGLAIQFARLSGYSVITICSGEDSERLKLLGAEECFDYRDPNVADKVRRLTGNNLQYAWDTVAIESSAKICANALSTYPGTQYGATNPIKSPRSDVQSSSIVMYTMFGESFSFGAQEFARSTEDFEFAKMFMGLTEKLLREDKIKTHPGVLKEHGLAGVLEGLDELKAGKVRSGKLVYRIADTPDPREC</sequence>
<dbReference type="GO" id="GO:0016651">
    <property type="term" value="F:oxidoreductase activity, acting on NAD(P)H"/>
    <property type="evidence" value="ECO:0007669"/>
    <property type="project" value="InterPro"/>
</dbReference>
<gene>
    <name evidence="3" type="ORF">EDD36DRAFT_492499</name>
</gene>
<comment type="caution">
    <text evidence="3">The sequence shown here is derived from an EMBL/GenBank/DDBJ whole genome shotgun (WGS) entry which is preliminary data.</text>
</comment>
<name>A0AAN6IG89_9EURO</name>
<evidence type="ECO:0000256" key="1">
    <source>
        <dbReference type="ARBA" id="ARBA00023002"/>
    </source>
</evidence>
<dbReference type="SUPFAM" id="SSF51735">
    <property type="entry name" value="NAD(P)-binding Rossmann-fold domains"/>
    <property type="match status" value="1"/>
</dbReference>
<dbReference type="PANTHER" id="PTHR45348:SF2">
    <property type="entry name" value="ZINC-TYPE ALCOHOL DEHYDROGENASE-LIKE PROTEIN C2E1P3.01"/>
    <property type="match status" value="1"/>
</dbReference>
<proteinExistence type="predicted"/>
<organism evidence="3 4">
    <name type="scientific">Exophiala viscosa</name>
    <dbReference type="NCBI Taxonomy" id="2486360"/>
    <lineage>
        <taxon>Eukaryota</taxon>
        <taxon>Fungi</taxon>
        <taxon>Dikarya</taxon>
        <taxon>Ascomycota</taxon>
        <taxon>Pezizomycotina</taxon>
        <taxon>Eurotiomycetes</taxon>
        <taxon>Chaetothyriomycetidae</taxon>
        <taxon>Chaetothyriales</taxon>
        <taxon>Herpotrichiellaceae</taxon>
        <taxon>Exophiala</taxon>
    </lineage>
</organism>
<dbReference type="Proteomes" id="UP001203852">
    <property type="component" value="Unassembled WGS sequence"/>
</dbReference>
<dbReference type="AlphaFoldDB" id="A0AAN6IG89"/>
<dbReference type="InterPro" id="IPR013149">
    <property type="entry name" value="ADH-like_C"/>
</dbReference>
<dbReference type="Pfam" id="PF00107">
    <property type="entry name" value="ADH_zinc_N"/>
    <property type="match status" value="1"/>
</dbReference>
<keyword evidence="1" id="KW-0560">Oxidoreductase</keyword>
<dbReference type="InterPro" id="IPR036291">
    <property type="entry name" value="NAD(P)-bd_dom_sf"/>
</dbReference>
<evidence type="ECO:0000259" key="2">
    <source>
        <dbReference type="Pfam" id="PF00107"/>
    </source>
</evidence>
<reference evidence="3" key="1">
    <citation type="journal article" date="2022" name="bioRxiv">
        <title>Deciphering the potential niche of two novel black yeast fungi from a biological soil crust based on their genomes, phenotypes, and melanin regulation.</title>
        <authorList>
            <consortium name="DOE Joint Genome Institute"/>
            <person name="Carr E.C."/>
            <person name="Barton Q."/>
            <person name="Grambo S."/>
            <person name="Sullivan M."/>
            <person name="Renfro C.M."/>
            <person name="Kuo A."/>
            <person name="Pangilinan J."/>
            <person name="Lipzen A."/>
            <person name="Keymanesh K."/>
            <person name="Savage E."/>
            <person name="Barry K."/>
            <person name="Grigoriev I.V."/>
            <person name="Riekhof W.R."/>
            <person name="Harris S.S."/>
        </authorList>
    </citation>
    <scope>NUCLEOTIDE SEQUENCE</scope>
    <source>
        <strain evidence="3">JF 03-4F</strain>
    </source>
</reference>
<feature type="domain" description="Alcohol dehydrogenase-like C-terminal" evidence="2">
    <location>
        <begin position="62"/>
        <end position="137"/>
    </location>
</feature>
<evidence type="ECO:0000313" key="3">
    <source>
        <dbReference type="EMBL" id="KAI1615910.1"/>
    </source>
</evidence>
<dbReference type="InterPro" id="IPR047122">
    <property type="entry name" value="Trans-enoyl_RdTase-like"/>
</dbReference>
<protein>
    <recommendedName>
        <fullName evidence="2">Alcohol dehydrogenase-like C-terminal domain-containing protein</fullName>
    </recommendedName>
</protein>
<dbReference type="EMBL" id="MU404351">
    <property type="protein sequence ID" value="KAI1615910.1"/>
    <property type="molecule type" value="Genomic_DNA"/>
</dbReference>
<keyword evidence="4" id="KW-1185">Reference proteome</keyword>
<dbReference type="Gene3D" id="3.40.50.720">
    <property type="entry name" value="NAD(P)-binding Rossmann-like Domain"/>
    <property type="match status" value="1"/>
</dbReference>